<evidence type="ECO:0000256" key="1">
    <source>
        <dbReference type="SAM" id="Phobius"/>
    </source>
</evidence>
<keyword evidence="1" id="KW-0812">Transmembrane</keyword>
<keyword evidence="1" id="KW-1133">Transmembrane helix</keyword>
<evidence type="ECO:0000313" key="3">
    <source>
        <dbReference type="Proteomes" id="UP001139333"/>
    </source>
</evidence>
<dbReference type="Proteomes" id="UP001139333">
    <property type="component" value="Unassembled WGS sequence"/>
</dbReference>
<evidence type="ECO:0000313" key="2">
    <source>
        <dbReference type="EMBL" id="MCL1144073.1"/>
    </source>
</evidence>
<proteinExistence type="predicted"/>
<feature type="transmembrane region" description="Helical" evidence="1">
    <location>
        <begin position="15"/>
        <end position="36"/>
    </location>
</feature>
<keyword evidence="3" id="KW-1185">Reference proteome</keyword>
<gene>
    <name evidence="2" type="ORF">L2672_15455</name>
</gene>
<dbReference type="EMBL" id="JAKIKP010000015">
    <property type="protein sequence ID" value="MCL1144073.1"/>
    <property type="molecule type" value="Genomic_DNA"/>
</dbReference>
<keyword evidence="1" id="KW-0472">Membrane</keyword>
<dbReference type="AlphaFoldDB" id="A0A9X1ZU06"/>
<dbReference type="RefSeq" id="WP_248996742.1">
    <property type="nucleotide sequence ID" value="NZ_JAKIKP010000015.1"/>
</dbReference>
<sequence length="110" mass="12196">MNQILSLLNQAASYVSPWLSEISTALIACLIVMFAVDINRVVRRLLTGRGFVIRTLVFVLINAFGYGLAIVAISPILASQLKLLPGYWMLTAIVVSFLILGFWAQKNRQV</sequence>
<reference evidence="2" key="1">
    <citation type="submission" date="2022-01" db="EMBL/GenBank/DDBJ databases">
        <title>Whole genome-based taxonomy of the Shewanellaceae.</title>
        <authorList>
            <person name="Martin-Rodriguez A.J."/>
        </authorList>
    </citation>
    <scope>NUCLEOTIDE SEQUENCE</scope>
    <source>
        <strain evidence="2">DSM 16422</strain>
    </source>
</reference>
<accession>A0A9X1ZU06</accession>
<feature type="transmembrane region" description="Helical" evidence="1">
    <location>
        <begin position="56"/>
        <end position="78"/>
    </location>
</feature>
<organism evidence="2 3">
    <name type="scientific">Shewanella gaetbuli</name>
    <dbReference type="NCBI Taxonomy" id="220752"/>
    <lineage>
        <taxon>Bacteria</taxon>
        <taxon>Pseudomonadati</taxon>
        <taxon>Pseudomonadota</taxon>
        <taxon>Gammaproteobacteria</taxon>
        <taxon>Alteromonadales</taxon>
        <taxon>Shewanellaceae</taxon>
        <taxon>Shewanella</taxon>
    </lineage>
</organism>
<name>A0A9X1ZU06_9GAMM</name>
<comment type="caution">
    <text evidence="2">The sequence shown here is derived from an EMBL/GenBank/DDBJ whole genome shotgun (WGS) entry which is preliminary data.</text>
</comment>
<feature type="transmembrane region" description="Helical" evidence="1">
    <location>
        <begin position="84"/>
        <end position="104"/>
    </location>
</feature>
<dbReference type="InterPro" id="IPR021813">
    <property type="entry name" value="DUF3392"/>
</dbReference>
<dbReference type="Pfam" id="PF11872">
    <property type="entry name" value="DUF3392"/>
    <property type="match status" value="1"/>
</dbReference>
<protein>
    <submittedName>
        <fullName evidence="2">DUF3392 domain-containing protein</fullName>
    </submittedName>
</protein>